<organism evidence="3 4">
    <name type="scientific">Zingiber officinale</name>
    <name type="common">Ginger</name>
    <name type="synonym">Amomum zingiber</name>
    <dbReference type="NCBI Taxonomy" id="94328"/>
    <lineage>
        <taxon>Eukaryota</taxon>
        <taxon>Viridiplantae</taxon>
        <taxon>Streptophyta</taxon>
        <taxon>Embryophyta</taxon>
        <taxon>Tracheophyta</taxon>
        <taxon>Spermatophyta</taxon>
        <taxon>Magnoliopsida</taxon>
        <taxon>Liliopsida</taxon>
        <taxon>Zingiberales</taxon>
        <taxon>Zingiberaceae</taxon>
        <taxon>Zingiber</taxon>
    </lineage>
</organism>
<feature type="domain" description="Reverse transcriptase Ty1/copia-type" evidence="1">
    <location>
        <begin position="166"/>
        <end position="263"/>
    </location>
</feature>
<evidence type="ECO:0000259" key="2">
    <source>
        <dbReference type="Pfam" id="PF25597"/>
    </source>
</evidence>
<accession>A0A8J5F430</accession>
<reference evidence="3 4" key="1">
    <citation type="submission" date="2020-08" db="EMBL/GenBank/DDBJ databases">
        <title>Plant Genome Project.</title>
        <authorList>
            <person name="Zhang R.-G."/>
        </authorList>
    </citation>
    <scope>NUCLEOTIDE SEQUENCE [LARGE SCALE GENOMIC DNA]</scope>
    <source>
        <tissue evidence="3">Rhizome</tissue>
    </source>
</reference>
<protein>
    <recommendedName>
        <fullName evidence="5">Reverse transcriptase Ty1/copia-type domain-containing protein</fullName>
    </recommendedName>
</protein>
<dbReference type="Pfam" id="PF25597">
    <property type="entry name" value="SH3_retrovirus"/>
    <property type="match status" value="1"/>
</dbReference>
<dbReference type="Proteomes" id="UP000734854">
    <property type="component" value="Unassembled WGS sequence"/>
</dbReference>
<evidence type="ECO:0008006" key="5">
    <source>
        <dbReference type="Google" id="ProtNLM"/>
    </source>
</evidence>
<evidence type="ECO:0000259" key="1">
    <source>
        <dbReference type="Pfam" id="PF07727"/>
    </source>
</evidence>
<dbReference type="EMBL" id="JACMSC010000017">
    <property type="protein sequence ID" value="KAG6477788.1"/>
    <property type="molecule type" value="Genomic_DNA"/>
</dbReference>
<comment type="caution">
    <text evidence="3">The sequence shown here is derived from an EMBL/GenBank/DDBJ whole genome shotgun (WGS) entry which is preliminary data.</text>
</comment>
<dbReference type="AlphaFoldDB" id="A0A8J5F430"/>
<evidence type="ECO:0000313" key="4">
    <source>
        <dbReference type="Proteomes" id="UP000734854"/>
    </source>
</evidence>
<gene>
    <name evidence="3" type="ORF">ZIOFF_061219</name>
</gene>
<feature type="domain" description="Retroviral polymerase SH3-like" evidence="2">
    <location>
        <begin position="98"/>
        <end position="158"/>
    </location>
</feature>
<proteinExistence type="predicted"/>
<keyword evidence="4" id="KW-1185">Reference proteome</keyword>
<dbReference type="InterPro" id="IPR013103">
    <property type="entry name" value="RVT_2"/>
</dbReference>
<sequence length="413" mass="46600">MRVPLTSIRVFPSRGVRASPTFLEAPSTSLEFPLAHLVNRQIVNSSSRFFELSGNEFAFVAAIYLINRMPKGGLPHMSSFEKLFTTVLDISKLRVFRCLYFPWLHPYSHDKLDPKSTSCVFLGDSLTQSAFLCYDVALKRVFVSRHVKFVEHIFPFAITSSLDFTAPRAWYLELRAFLVSLGFITSQADTSLFVYSRDDTVIYFFVYVDDLIIIGSDASSVDVIVCKLHAKFTIKDLGALSLFCGIEVRPTSNGLLLSQQKVNSSLHYLIDREVIHYFGILLSSSHFFYAKKGYTDIEDCGGIFLPFCLLIHAKTFFFDFSVVILDDNSVTLTACVQRRLKIVVFFMESWELFLRAKYEDAVFPSSWPKGRHGVLFHVQTTGESGTACGDEDEVAPIKGEGWPVAGDEESQCN</sequence>
<name>A0A8J5F430_ZINOF</name>
<dbReference type="InterPro" id="IPR057670">
    <property type="entry name" value="SH3_retrovirus"/>
</dbReference>
<dbReference type="Pfam" id="PF07727">
    <property type="entry name" value="RVT_2"/>
    <property type="match status" value="1"/>
</dbReference>
<evidence type="ECO:0000313" key="3">
    <source>
        <dbReference type="EMBL" id="KAG6477788.1"/>
    </source>
</evidence>